<keyword evidence="6 12" id="KW-0408">Iron</keyword>
<dbReference type="GO" id="GO:0003677">
    <property type="term" value="F:DNA binding"/>
    <property type="evidence" value="ECO:0007669"/>
    <property type="project" value="UniProtKB-UniRule"/>
</dbReference>
<feature type="domain" description="HhH-GPD" evidence="13">
    <location>
        <begin position="41"/>
        <end position="186"/>
    </location>
</feature>
<evidence type="ECO:0000256" key="4">
    <source>
        <dbReference type="ARBA" id="ARBA00022763"/>
    </source>
</evidence>
<keyword evidence="5 12" id="KW-0378">Hydrolase</keyword>
<evidence type="ECO:0000259" key="13">
    <source>
        <dbReference type="SMART" id="SM00478"/>
    </source>
</evidence>
<feature type="binding site" evidence="12">
    <location>
        <position position="198"/>
    </location>
    <ligand>
        <name>[4Fe-4S] cluster</name>
        <dbReference type="ChEBI" id="CHEBI:49883"/>
    </ligand>
</feature>
<keyword evidence="4 12" id="KW-0227">DNA damage</keyword>
<dbReference type="SMART" id="SM00478">
    <property type="entry name" value="ENDO3c"/>
    <property type="match status" value="1"/>
</dbReference>
<dbReference type="AlphaFoldDB" id="A0A0R2KMQ4"/>
<dbReference type="GO" id="GO:0019104">
    <property type="term" value="F:DNA N-glycosylase activity"/>
    <property type="evidence" value="ECO:0007669"/>
    <property type="project" value="UniProtKB-UniRule"/>
</dbReference>
<dbReference type="Proteomes" id="UP000051500">
    <property type="component" value="Unassembled WGS sequence"/>
</dbReference>
<dbReference type="InterPro" id="IPR000445">
    <property type="entry name" value="HhH_motif"/>
</dbReference>
<dbReference type="InterPro" id="IPR011257">
    <property type="entry name" value="DNA_glycosylase"/>
</dbReference>
<organism evidence="14 15">
    <name type="scientific">Ligilactobacillus ceti DSM 22408</name>
    <dbReference type="NCBI Taxonomy" id="1122146"/>
    <lineage>
        <taxon>Bacteria</taxon>
        <taxon>Bacillati</taxon>
        <taxon>Bacillota</taxon>
        <taxon>Bacilli</taxon>
        <taxon>Lactobacillales</taxon>
        <taxon>Lactobacillaceae</taxon>
        <taxon>Ligilactobacillus</taxon>
    </lineage>
</organism>
<dbReference type="NCBIfam" id="TIGR01083">
    <property type="entry name" value="nth"/>
    <property type="match status" value="1"/>
</dbReference>
<reference evidence="14 15" key="1">
    <citation type="journal article" date="2015" name="Genome Announc.">
        <title>Expanding the biotechnology potential of lactobacilli through comparative genomics of 213 strains and associated genera.</title>
        <authorList>
            <person name="Sun Z."/>
            <person name="Harris H.M."/>
            <person name="McCann A."/>
            <person name="Guo C."/>
            <person name="Argimon S."/>
            <person name="Zhang W."/>
            <person name="Yang X."/>
            <person name="Jeffery I.B."/>
            <person name="Cooney J.C."/>
            <person name="Kagawa T.F."/>
            <person name="Liu W."/>
            <person name="Song Y."/>
            <person name="Salvetti E."/>
            <person name="Wrobel A."/>
            <person name="Rasinkangas P."/>
            <person name="Parkhill J."/>
            <person name="Rea M.C."/>
            <person name="O'Sullivan O."/>
            <person name="Ritari J."/>
            <person name="Douillard F.P."/>
            <person name="Paul Ross R."/>
            <person name="Yang R."/>
            <person name="Briner A.E."/>
            <person name="Felis G.E."/>
            <person name="de Vos W.M."/>
            <person name="Barrangou R."/>
            <person name="Klaenhammer T.R."/>
            <person name="Caufield P.W."/>
            <person name="Cui Y."/>
            <person name="Zhang H."/>
            <person name="O'Toole P.W."/>
        </authorList>
    </citation>
    <scope>NUCLEOTIDE SEQUENCE [LARGE SCALE GENOMIC DNA]</scope>
    <source>
        <strain evidence="14 15">DSM 22408</strain>
    </source>
</reference>
<dbReference type="HAMAP" id="MF_00942">
    <property type="entry name" value="Nth"/>
    <property type="match status" value="1"/>
</dbReference>
<comment type="caution">
    <text evidence="14">The sequence shown here is derived from an EMBL/GenBank/DDBJ whole genome shotgun (WGS) entry which is preliminary data.</text>
</comment>
<comment type="catalytic activity">
    <reaction evidence="12">
        <text>2'-deoxyribonucleotide-(2'-deoxyribose 5'-phosphate)-2'-deoxyribonucleotide-DNA = a 3'-end 2'-deoxyribonucleotide-(2,3-dehydro-2,3-deoxyribose 5'-phosphate)-DNA + a 5'-end 5'-phospho-2'-deoxyribonucleoside-DNA + H(+)</text>
        <dbReference type="Rhea" id="RHEA:66592"/>
        <dbReference type="Rhea" id="RHEA-COMP:13180"/>
        <dbReference type="Rhea" id="RHEA-COMP:16897"/>
        <dbReference type="Rhea" id="RHEA-COMP:17067"/>
        <dbReference type="ChEBI" id="CHEBI:15378"/>
        <dbReference type="ChEBI" id="CHEBI:136412"/>
        <dbReference type="ChEBI" id="CHEBI:157695"/>
        <dbReference type="ChEBI" id="CHEBI:167181"/>
        <dbReference type="EC" id="4.2.99.18"/>
    </reaction>
</comment>
<feature type="binding site" evidence="12">
    <location>
        <position position="204"/>
    </location>
    <ligand>
        <name>[4Fe-4S] cluster</name>
        <dbReference type="ChEBI" id="CHEBI:49883"/>
    </ligand>
</feature>
<sequence>MMLNAQETTYAIEVMGKTYPEAIKSTLDADSDFHFLIAVILSAQTTDKAVNKLTPALFARYPDAKSLAQADVEYYLKSIGLYKNKAKYIVTCAKEIVTKFSGQVPQNKKDLMSLAGVGRKTANVVLSDRFNVPALAVDTHVSRVSKRLAMVPSDASVTQVETILMSKIPKNLWSAAHFRMIYWGRERCTARKPRCFDCPLLAMCMTGQKNMY</sequence>
<comment type="similarity">
    <text evidence="1 12">Belongs to the Nth/MutY family.</text>
</comment>
<keyword evidence="2 12" id="KW-0004">4Fe-4S</keyword>
<dbReference type="GO" id="GO:0140078">
    <property type="term" value="F:class I DNA-(apurinic or apyrimidinic site) endonuclease activity"/>
    <property type="evidence" value="ECO:0007669"/>
    <property type="project" value="UniProtKB-EC"/>
</dbReference>
<evidence type="ECO:0000256" key="3">
    <source>
        <dbReference type="ARBA" id="ARBA00022723"/>
    </source>
</evidence>
<feature type="binding site" evidence="12">
    <location>
        <position position="188"/>
    </location>
    <ligand>
        <name>[4Fe-4S] cluster</name>
        <dbReference type="ChEBI" id="CHEBI:49883"/>
    </ligand>
</feature>
<keyword evidence="3 12" id="KW-0479">Metal-binding</keyword>
<dbReference type="GO" id="GO:0046872">
    <property type="term" value="F:metal ion binding"/>
    <property type="evidence" value="ECO:0007669"/>
    <property type="project" value="UniProtKB-KW"/>
</dbReference>
<gene>
    <name evidence="12" type="primary">nth</name>
    <name evidence="14" type="ORF">IV53_GL000872</name>
</gene>
<evidence type="ECO:0000256" key="9">
    <source>
        <dbReference type="ARBA" id="ARBA00023204"/>
    </source>
</evidence>
<evidence type="ECO:0000256" key="10">
    <source>
        <dbReference type="ARBA" id="ARBA00023239"/>
    </source>
</evidence>
<comment type="cofactor">
    <cofactor evidence="12">
        <name>[4Fe-4S] cluster</name>
        <dbReference type="ChEBI" id="CHEBI:49883"/>
    </cofactor>
    <text evidence="12">Binds 1 [4Fe-4S] cluster.</text>
</comment>
<keyword evidence="10 12" id="KW-0456">Lyase</keyword>
<keyword evidence="14" id="KW-0255">Endonuclease</keyword>
<keyword evidence="7 12" id="KW-0411">Iron-sulfur</keyword>
<dbReference type="Gene3D" id="1.10.1670.10">
    <property type="entry name" value="Helix-hairpin-Helix base-excision DNA repair enzymes (C-terminal)"/>
    <property type="match status" value="1"/>
</dbReference>
<dbReference type="Pfam" id="PF00633">
    <property type="entry name" value="HHH"/>
    <property type="match status" value="1"/>
</dbReference>
<evidence type="ECO:0000313" key="14">
    <source>
        <dbReference type="EMBL" id="KRN88902.1"/>
    </source>
</evidence>
<dbReference type="EMBL" id="JQBZ01000025">
    <property type="protein sequence ID" value="KRN88902.1"/>
    <property type="molecule type" value="Genomic_DNA"/>
</dbReference>
<evidence type="ECO:0000256" key="6">
    <source>
        <dbReference type="ARBA" id="ARBA00023004"/>
    </source>
</evidence>
<keyword evidence="11 12" id="KW-0326">Glycosidase</keyword>
<keyword evidence="8 12" id="KW-0238">DNA-binding</keyword>
<protein>
    <recommendedName>
        <fullName evidence="12">Endonuclease III</fullName>
        <ecNumber evidence="12">4.2.99.18</ecNumber>
    </recommendedName>
    <alternativeName>
        <fullName evidence="12">DNA-(apurinic or apyrimidinic site) lyase</fullName>
    </alternativeName>
</protein>
<dbReference type="InterPro" id="IPR004035">
    <property type="entry name" value="Endouclease-III_FeS-bd_BS"/>
</dbReference>
<dbReference type="GO" id="GO:0051539">
    <property type="term" value="F:4 iron, 4 sulfur cluster binding"/>
    <property type="evidence" value="ECO:0007669"/>
    <property type="project" value="UniProtKB-UniRule"/>
</dbReference>
<dbReference type="eggNOG" id="COG0177">
    <property type="taxonomic scope" value="Bacteria"/>
</dbReference>
<evidence type="ECO:0000256" key="12">
    <source>
        <dbReference type="HAMAP-Rule" id="MF_00942"/>
    </source>
</evidence>
<dbReference type="FunFam" id="1.10.1670.10:FF:000001">
    <property type="entry name" value="Endonuclease III"/>
    <property type="match status" value="1"/>
</dbReference>
<dbReference type="FunFam" id="1.10.340.30:FF:000001">
    <property type="entry name" value="Endonuclease III"/>
    <property type="match status" value="1"/>
</dbReference>
<dbReference type="CDD" id="cd00056">
    <property type="entry name" value="ENDO3c"/>
    <property type="match status" value="1"/>
</dbReference>
<evidence type="ECO:0000256" key="5">
    <source>
        <dbReference type="ARBA" id="ARBA00022801"/>
    </source>
</evidence>
<dbReference type="InterPro" id="IPR005759">
    <property type="entry name" value="Nth"/>
</dbReference>
<accession>A0A0R2KMQ4</accession>
<proteinExistence type="inferred from homology"/>
<evidence type="ECO:0000256" key="2">
    <source>
        <dbReference type="ARBA" id="ARBA00022485"/>
    </source>
</evidence>
<dbReference type="PANTHER" id="PTHR10359:SF18">
    <property type="entry name" value="ENDONUCLEASE III"/>
    <property type="match status" value="1"/>
</dbReference>
<dbReference type="InterPro" id="IPR023170">
    <property type="entry name" value="HhH_base_excis_C"/>
</dbReference>
<dbReference type="Gene3D" id="1.10.340.30">
    <property type="entry name" value="Hypothetical protein, domain 2"/>
    <property type="match status" value="1"/>
</dbReference>
<evidence type="ECO:0000313" key="15">
    <source>
        <dbReference type="Proteomes" id="UP000051500"/>
    </source>
</evidence>
<dbReference type="InterPro" id="IPR003265">
    <property type="entry name" value="HhH-GPD_domain"/>
</dbReference>
<dbReference type="Pfam" id="PF00730">
    <property type="entry name" value="HhH-GPD"/>
    <property type="match status" value="1"/>
</dbReference>
<keyword evidence="15" id="KW-1185">Reference proteome</keyword>
<name>A0A0R2KMQ4_9LACO</name>
<keyword evidence="14" id="KW-0540">Nuclease</keyword>
<dbReference type="PIRSF" id="PIRSF001435">
    <property type="entry name" value="Nth"/>
    <property type="match status" value="1"/>
</dbReference>
<dbReference type="STRING" id="1122146.IV53_GL000872"/>
<evidence type="ECO:0000256" key="1">
    <source>
        <dbReference type="ARBA" id="ARBA00008343"/>
    </source>
</evidence>
<dbReference type="EC" id="4.2.99.18" evidence="12"/>
<keyword evidence="9 12" id="KW-0234">DNA repair</keyword>
<dbReference type="SUPFAM" id="SSF48150">
    <property type="entry name" value="DNA-glycosylase"/>
    <property type="match status" value="1"/>
</dbReference>
<evidence type="ECO:0000256" key="7">
    <source>
        <dbReference type="ARBA" id="ARBA00023014"/>
    </source>
</evidence>
<evidence type="ECO:0000256" key="8">
    <source>
        <dbReference type="ARBA" id="ARBA00023125"/>
    </source>
</evidence>
<dbReference type="PROSITE" id="PS00764">
    <property type="entry name" value="ENDONUCLEASE_III_1"/>
    <property type="match status" value="1"/>
</dbReference>
<evidence type="ECO:0000256" key="11">
    <source>
        <dbReference type="ARBA" id="ARBA00023295"/>
    </source>
</evidence>
<dbReference type="GO" id="GO:0006285">
    <property type="term" value="P:base-excision repair, AP site formation"/>
    <property type="evidence" value="ECO:0007669"/>
    <property type="project" value="TreeGrafter"/>
</dbReference>
<dbReference type="PATRIC" id="fig|1122146.4.peg.906"/>
<comment type="function">
    <text evidence="12">DNA repair enzyme that has both DNA N-glycosylase activity and AP-lyase activity. The DNA N-glycosylase activity releases various damaged pyrimidines from DNA by cleaving the N-glycosidic bond, leaving an AP (apurinic/apyrimidinic) site. The AP-lyase activity cleaves the phosphodiester bond 3' to the AP site by a beta-elimination, leaving a 3'-terminal unsaturated sugar and a product with a terminal 5'-phosphate.</text>
</comment>
<dbReference type="PANTHER" id="PTHR10359">
    <property type="entry name" value="A/G-SPECIFIC ADENINE GLYCOSYLASE/ENDONUCLEASE III"/>
    <property type="match status" value="1"/>
</dbReference>
<feature type="binding site" evidence="12">
    <location>
        <position position="195"/>
    </location>
    <ligand>
        <name>[4Fe-4S] cluster</name>
        <dbReference type="ChEBI" id="CHEBI:49883"/>
    </ligand>
</feature>